<sequence>MLYKVRIRPEVEDDLKEAYSYFEHCRAGLGTEFMLCVEDTLLKISTHPKQYPIAHKTLHRALINKFPYGIF</sequence>
<accession>A0A366JB97</accession>
<organism evidence="1 2">
    <name type="scientific">Marinomonas rhizomae</name>
    <dbReference type="NCBI Taxonomy" id="491948"/>
    <lineage>
        <taxon>Bacteria</taxon>
        <taxon>Pseudomonadati</taxon>
        <taxon>Pseudomonadota</taxon>
        <taxon>Gammaproteobacteria</taxon>
        <taxon>Oceanospirillales</taxon>
        <taxon>Oceanospirillaceae</taxon>
        <taxon>Marinomonas</taxon>
    </lineage>
</organism>
<evidence type="ECO:0000313" key="1">
    <source>
        <dbReference type="EMBL" id="RBP84242.1"/>
    </source>
</evidence>
<dbReference type="EMBL" id="QNSE01000004">
    <property type="protein sequence ID" value="RBP84242.1"/>
    <property type="molecule type" value="Genomic_DNA"/>
</dbReference>
<comment type="caution">
    <text evidence="1">The sequence shown here is derived from an EMBL/GenBank/DDBJ whole genome shotgun (WGS) entry which is preliminary data.</text>
</comment>
<keyword evidence="2" id="KW-1185">Reference proteome</keyword>
<dbReference type="Proteomes" id="UP000252792">
    <property type="component" value="Unassembled WGS sequence"/>
</dbReference>
<evidence type="ECO:0008006" key="3">
    <source>
        <dbReference type="Google" id="ProtNLM"/>
    </source>
</evidence>
<gene>
    <name evidence="1" type="ORF">DFP80_104145</name>
</gene>
<proteinExistence type="predicted"/>
<reference evidence="1 2" key="1">
    <citation type="submission" date="2018-06" db="EMBL/GenBank/DDBJ databases">
        <title>Genomic Encyclopedia of Type Strains, Phase III (KMG-III): the genomes of soil and plant-associated and newly described type strains.</title>
        <authorList>
            <person name="Whitman W."/>
        </authorList>
    </citation>
    <scope>NUCLEOTIDE SEQUENCE [LARGE SCALE GENOMIC DNA]</scope>
    <source>
        <strain evidence="1 2">CECT 7377</strain>
    </source>
</reference>
<dbReference type="AlphaFoldDB" id="A0A366JB97"/>
<evidence type="ECO:0000313" key="2">
    <source>
        <dbReference type="Proteomes" id="UP000252792"/>
    </source>
</evidence>
<name>A0A366JB97_9GAMM</name>
<protein>
    <recommendedName>
        <fullName evidence="3">ParE-like toxin of type II ParDE toxin-antitoxin system</fullName>
    </recommendedName>
</protein>